<evidence type="ECO:0000313" key="1">
    <source>
        <dbReference type="EMBL" id="MCI69839.1"/>
    </source>
</evidence>
<evidence type="ECO:0000313" key="2">
    <source>
        <dbReference type="Proteomes" id="UP000265520"/>
    </source>
</evidence>
<dbReference type="Proteomes" id="UP000265520">
    <property type="component" value="Unassembled WGS sequence"/>
</dbReference>
<sequence>SCSACARVGLTRRCVGRAWGRVRRWEAAGFGQSWSPEFGECSGGLRSKIGLLVATYSS</sequence>
<keyword evidence="2" id="KW-1185">Reference proteome</keyword>
<proteinExistence type="predicted"/>
<dbReference type="AlphaFoldDB" id="A0A392U8K8"/>
<accession>A0A392U8K8</accession>
<name>A0A392U8K8_9FABA</name>
<comment type="caution">
    <text evidence="1">The sequence shown here is derived from an EMBL/GenBank/DDBJ whole genome shotgun (WGS) entry which is preliminary data.</text>
</comment>
<organism evidence="1 2">
    <name type="scientific">Trifolium medium</name>
    <dbReference type="NCBI Taxonomy" id="97028"/>
    <lineage>
        <taxon>Eukaryota</taxon>
        <taxon>Viridiplantae</taxon>
        <taxon>Streptophyta</taxon>
        <taxon>Embryophyta</taxon>
        <taxon>Tracheophyta</taxon>
        <taxon>Spermatophyta</taxon>
        <taxon>Magnoliopsida</taxon>
        <taxon>eudicotyledons</taxon>
        <taxon>Gunneridae</taxon>
        <taxon>Pentapetalae</taxon>
        <taxon>rosids</taxon>
        <taxon>fabids</taxon>
        <taxon>Fabales</taxon>
        <taxon>Fabaceae</taxon>
        <taxon>Papilionoideae</taxon>
        <taxon>50 kb inversion clade</taxon>
        <taxon>NPAAA clade</taxon>
        <taxon>Hologalegina</taxon>
        <taxon>IRL clade</taxon>
        <taxon>Trifolieae</taxon>
        <taxon>Trifolium</taxon>
    </lineage>
</organism>
<reference evidence="1 2" key="1">
    <citation type="journal article" date="2018" name="Front. Plant Sci.">
        <title>Red Clover (Trifolium pratense) and Zigzag Clover (T. medium) - A Picture of Genomic Similarities and Differences.</title>
        <authorList>
            <person name="Dluhosova J."/>
            <person name="Istvanek J."/>
            <person name="Nedelnik J."/>
            <person name="Repkova J."/>
        </authorList>
    </citation>
    <scope>NUCLEOTIDE SEQUENCE [LARGE SCALE GENOMIC DNA]</scope>
    <source>
        <strain evidence="2">cv. 10/8</strain>
        <tissue evidence="1">Leaf</tissue>
    </source>
</reference>
<feature type="non-terminal residue" evidence="1">
    <location>
        <position position="1"/>
    </location>
</feature>
<dbReference type="EMBL" id="LXQA010764058">
    <property type="protein sequence ID" value="MCI69839.1"/>
    <property type="molecule type" value="Genomic_DNA"/>
</dbReference>
<protein>
    <submittedName>
        <fullName evidence="1">Uncharacterized protein</fullName>
    </submittedName>
</protein>